<dbReference type="Proteomes" id="UP000550707">
    <property type="component" value="Unassembled WGS sequence"/>
</dbReference>
<gene>
    <name evidence="1" type="ORF">HJG59_018664</name>
</gene>
<name>A0A7J8HKW5_MOLMO</name>
<dbReference type="EMBL" id="JACASF010000006">
    <property type="protein sequence ID" value="KAF6472778.1"/>
    <property type="molecule type" value="Genomic_DNA"/>
</dbReference>
<organism evidence="1 2">
    <name type="scientific">Molossus molossus</name>
    <name type="common">Pallas' mastiff bat</name>
    <name type="synonym">Vespertilio molossus</name>
    <dbReference type="NCBI Taxonomy" id="27622"/>
    <lineage>
        <taxon>Eukaryota</taxon>
        <taxon>Metazoa</taxon>
        <taxon>Chordata</taxon>
        <taxon>Craniata</taxon>
        <taxon>Vertebrata</taxon>
        <taxon>Euteleostomi</taxon>
        <taxon>Mammalia</taxon>
        <taxon>Eutheria</taxon>
        <taxon>Laurasiatheria</taxon>
        <taxon>Chiroptera</taxon>
        <taxon>Yangochiroptera</taxon>
        <taxon>Molossidae</taxon>
        <taxon>Molossus</taxon>
    </lineage>
</organism>
<proteinExistence type="predicted"/>
<keyword evidence="1" id="KW-0472">Membrane</keyword>
<dbReference type="AlphaFoldDB" id="A0A7J8HKW5"/>
<accession>A0A7J8HKW5</accession>
<sequence length="77" mass="8212">MVAITPPRPGAGRMKTLQEVIWANGTTVLSPPLAPNISVPHHCLLLLYEDIGTSSFHLLGPRSASPPAPFLSPSISW</sequence>
<evidence type="ECO:0000313" key="2">
    <source>
        <dbReference type="Proteomes" id="UP000550707"/>
    </source>
</evidence>
<reference evidence="1 2" key="1">
    <citation type="journal article" date="2020" name="Nature">
        <title>Six reference-quality genomes reveal evolution of bat adaptations.</title>
        <authorList>
            <person name="Jebb D."/>
            <person name="Huang Z."/>
            <person name="Pippel M."/>
            <person name="Hughes G.M."/>
            <person name="Lavrichenko K."/>
            <person name="Devanna P."/>
            <person name="Winkler S."/>
            <person name="Jermiin L.S."/>
            <person name="Skirmuntt E.C."/>
            <person name="Katzourakis A."/>
            <person name="Burkitt-Gray L."/>
            <person name="Ray D.A."/>
            <person name="Sullivan K.A.M."/>
            <person name="Roscito J.G."/>
            <person name="Kirilenko B.M."/>
            <person name="Davalos L.M."/>
            <person name="Corthals A.P."/>
            <person name="Power M.L."/>
            <person name="Jones G."/>
            <person name="Ransome R.D."/>
            <person name="Dechmann D.K.N."/>
            <person name="Locatelli A.G."/>
            <person name="Puechmaille S.J."/>
            <person name="Fedrigo O."/>
            <person name="Jarvis E.D."/>
            <person name="Hiller M."/>
            <person name="Vernes S.C."/>
            <person name="Myers E.W."/>
            <person name="Teeling E.C."/>
        </authorList>
    </citation>
    <scope>NUCLEOTIDE SEQUENCE [LARGE SCALE GENOMIC DNA]</scope>
    <source>
        <strain evidence="1">MMolMol1</strain>
        <tissue evidence="1">Muscle</tissue>
    </source>
</reference>
<keyword evidence="2" id="KW-1185">Reference proteome</keyword>
<protein>
    <submittedName>
        <fullName evidence="1">Transmembrane protein adipocyte associated 1</fullName>
    </submittedName>
</protein>
<keyword evidence="1" id="KW-0812">Transmembrane</keyword>
<comment type="caution">
    <text evidence="1">The sequence shown here is derived from an EMBL/GenBank/DDBJ whole genome shotgun (WGS) entry which is preliminary data.</text>
</comment>
<evidence type="ECO:0000313" key="1">
    <source>
        <dbReference type="EMBL" id="KAF6472778.1"/>
    </source>
</evidence>